<accession>A0A314UUB4</accession>
<evidence type="ECO:0000313" key="4">
    <source>
        <dbReference type="EMBL" id="PQM41097.1"/>
    </source>
</evidence>
<dbReference type="STRING" id="2094558.A0A314UUB4"/>
<dbReference type="AlphaFoldDB" id="A0A314UUB4"/>
<comment type="caution">
    <text evidence="4">The sequence shown here is derived from an EMBL/GenBank/DDBJ whole genome shotgun (WGS) entry which is preliminary data.</text>
</comment>
<name>A0A314UUB4_PRUYE</name>
<comment type="similarity">
    <text evidence="1">Belongs to the plant acyltransferase family.</text>
</comment>
<organism evidence="4 5">
    <name type="scientific">Prunus yedoensis var. nudiflora</name>
    <dbReference type="NCBI Taxonomy" id="2094558"/>
    <lineage>
        <taxon>Eukaryota</taxon>
        <taxon>Viridiplantae</taxon>
        <taxon>Streptophyta</taxon>
        <taxon>Embryophyta</taxon>
        <taxon>Tracheophyta</taxon>
        <taxon>Spermatophyta</taxon>
        <taxon>Magnoliopsida</taxon>
        <taxon>eudicotyledons</taxon>
        <taxon>Gunneridae</taxon>
        <taxon>Pentapetalae</taxon>
        <taxon>rosids</taxon>
        <taxon>fabids</taxon>
        <taxon>Rosales</taxon>
        <taxon>Rosaceae</taxon>
        <taxon>Amygdaloideae</taxon>
        <taxon>Amygdaleae</taxon>
        <taxon>Prunus</taxon>
    </lineage>
</organism>
<keyword evidence="2" id="KW-0808">Transferase</keyword>
<sequence>MATGLIEPTANSHISFERDIAYSEQSKMTTELIKVEIIERQTVKPSSPTPHPLRTLQLSVLDQMLPSHVYFPTLLFYAANNNITGSGDGATSTDMATMRMKERDYFQHLIQSLAKTLTHFYPLAGRLSEGHDIVQCTDDGAEFVTARVKCSLSQIFESPDPDMLTGLVPAIGQPDGDGDGDGDVTRLPLLAVQANLFECGGMAIGLNFSHRVVDGTSSSALISCWAKTALDDGHNDQAPFMVPKFDAASYFPPLDFLNSSQPSPPKLVDIKYITKRFVFDASKIATLQSHLASALAPHAPTRVLVLSALIWKCAMEASSKSSNIPLGSRPSSFKMAMDLRRRFEPPFPQNLGGNVVANLVVIATPSLLKGQEESDDETIDLKDLVAKLRKGLEQQKETYPTKLPFDSIKAWQWDQECQKLTGNVDMYHLCPGSWCRFPFYEADFGWGQPAWVSIPSIGHKNLVILIDKRDGKGIEAMLSVSEEIMEHFESNPELLKYASVNPRVM</sequence>
<dbReference type="EMBL" id="PJQY01002990">
    <property type="protein sequence ID" value="PQM41097.1"/>
    <property type="molecule type" value="Genomic_DNA"/>
</dbReference>
<proteinExistence type="inferred from homology"/>
<evidence type="ECO:0000256" key="3">
    <source>
        <dbReference type="ARBA" id="ARBA00023315"/>
    </source>
</evidence>
<dbReference type="InterPro" id="IPR023213">
    <property type="entry name" value="CAT-like_dom_sf"/>
</dbReference>
<evidence type="ECO:0000313" key="5">
    <source>
        <dbReference type="Proteomes" id="UP000250321"/>
    </source>
</evidence>
<dbReference type="PANTHER" id="PTHR31623:SF122">
    <property type="entry name" value="HXXXD-TYPE ACYL-TRANSFERASE FAMILY PROTEIN"/>
    <property type="match status" value="1"/>
</dbReference>
<protein>
    <submittedName>
        <fullName evidence="4">Vinorine synthase-like</fullName>
    </submittedName>
</protein>
<dbReference type="PANTHER" id="PTHR31623">
    <property type="entry name" value="F21J9.9"/>
    <property type="match status" value="1"/>
</dbReference>
<dbReference type="GO" id="GO:0016746">
    <property type="term" value="F:acyltransferase activity"/>
    <property type="evidence" value="ECO:0007669"/>
    <property type="project" value="UniProtKB-KW"/>
</dbReference>
<reference evidence="4 5" key="1">
    <citation type="submission" date="2018-02" db="EMBL/GenBank/DDBJ databases">
        <title>Draft genome of wild Prunus yedoensis var. nudiflora.</title>
        <authorList>
            <person name="Baek S."/>
            <person name="Kim J.-H."/>
            <person name="Choi K."/>
            <person name="Kim G.-B."/>
            <person name="Cho A."/>
            <person name="Jang H."/>
            <person name="Shin C.-H."/>
            <person name="Yu H.-J."/>
            <person name="Mun J.-H."/>
        </authorList>
    </citation>
    <scope>NUCLEOTIDE SEQUENCE [LARGE SCALE GENOMIC DNA]</scope>
    <source>
        <strain evidence="5">cv. Jeju island</strain>
        <tissue evidence="4">Leaf</tissue>
    </source>
</reference>
<evidence type="ECO:0000256" key="2">
    <source>
        <dbReference type="ARBA" id="ARBA00022679"/>
    </source>
</evidence>
<keyword evidence="5" id="KW-1185">Reference proteome</keyword>
<dbReference type="Proteomes" id="UP000250321">
    <property type="component" value="Unassembled WGS sequence"/>
</dbReference>
<dbReference type="Gene3D" id="3.30.559.10">
    <property type="entry name" value="Chloramphenicol acetyltransferase-like domain"/>
    <property type="match status" value="2"/>
</dbReference>
<dbReference type="OrthoDB" id="671439at2759"/>
<evidence type="ECO:0000256" key="1">
    <source>
        <dbReference type="ARBA" id="ARBA00009861"/>
    </source>
</evidence>
<gene>
    <name evidence="4" type="ORF">Pyn_07315</name>
</gene>
<keyword evidence="3" id="KW-0012">Acyltransferase</keyword>
<dbReference type="Pfam" id="PF02458">
    <property type="entry name" value="Transferase"/>
    <property type="match status" value="1"/>
</dbReference>